<evidence type="ECO:0000256" key="3">
    <source>
        <dbReference type="PROSITE-ProRule" id="PRU00284"/>
    </source>
</evidence>
<feature type="transmembrane region" description="Helical" evidence="5">
    <location>
        <begin position="12"/>
        <end position="31"/>
    </location>
</feature>
<dbReference type="Gene3D" id="6.10.340.10">
    <property type="match status" value="1"/>
</dbReference>
<evidence type="ECO:0000256" key="5">
    <source>
        <dbReference type="SAM" id="Phobius"/>
    </source>
</evidence>
<dbReference type="EMBL" id="JAUKWQ010000002">
    <property type="protein sequence ID" value="MDO1582092.1"/>
    <property type="molecule type" value="Genomic_DNA"/>
</dbReference>
<dbReference type="SUPFAM" id="SSF158472">
    <property type="entry name" value="HAMP domain-like"/>
    <property type="match status" value="1"/>
</dbReference>
<dbReference type="CDD" id="cd06225">
    <property type="entry name" value="HAMP"/>
    <property type="match status" value="1"/>
</dbReference>
<dbReference type="Pfam" id="PF08376">
    <property type="entry name" value="NIT"/>
    <property type="match status" value="1"/>
</dbReference>
<evidence type="ECO:0000259" key="7">
    <source>
        <dbReference type="PROSITE" id="PS50885"/>
    </source>
</evidence>
<dbReference type="Pfam" id="PF00015">
    <property type="entry name" value="MCPsignal"/>
    <property type="match status" value="1"/>
</dbReference>
<dbReference type="SMART" id="SM00283">
    <property type="entry name" value="MA"/>
    <property type="match status" value="1"/>
</dbReference>
<feature type="domain" description="Methyl-accepting transducer" evidence="6">
    <location>
        <begin position="470"/>
        <end position="699"/>
    </location>
</feature>
<dbReference type="InterPro" id="IPR051310">
    <property type="entry name" value="MCP_chemotaxis"/>
</dbReference>
<dbReference type="SUPFAM" id="SSF58104">
    <property type="entry name" value="Methyl-accepting chemotaxis protein (MCP) signaling domain"/>
    <property type="match status" value="1"/>
</dbReference>
<feature type="domain" description="HAMP" evidence="7">
    <location>
        <begin position="413"/>
        <end position="465"/>
    </location>
</feature>
<sequence length="728" mass="78317">MRFSDLSISTRLGICAIVPLIAVAVLAWLLLLDKYETYQAATRIAQSSQQIEAMSRTINRLQLERGRAAGFLGSGGKAGGSDLKDAREHTDKELAQLPAVLDQAVALGLKADMRAKIVANLPGLEPLRSNIDQLKATPPQSFAFYTGLVADLLDATRKLARGGAEGDVATRLEAYLNLAVAKELAGQERGMGNGFITSGQVPADLYLAFARFSGAGDILLKEFAKVDTAVAETKLKPFANSADAADIDRYRLQMLRSAEGAALTGLDAKEWFAKTTARINAIYEAEVAELAQIRNAAHAAADDAYGNVVLATLVAGSAVALTLFLSFLTMVAVVRPLRRMVDVTERYAREEPGQTLAVTDAKDEIGRLGRAILKCLDNHERKTREDAEERQRQAELRWRENEERHAAETARARAVELAVKEIGQGLDHLIAGNLTYQISATFVAELEPLRTAFNDAIRQLNGIIRSVSSTAIVVSSGVSELRAGADDLSERTQRQAASLEEASAALTQVMATMTETGERMRTVTGVTAGARQSAETSQKIATETVGAMERIEAASGQIVQIIEVIDTIAFQTNLLALNAGVEAARAGEAGKGFAVVAQEVRELAQRSATAAREIRGLIQNAADAVHTGVELVQKSGEHMAEIGNHILAIDREISNIAEGARQQSTAISEISSAVNDMDQMTQRNAAMVEESNAATQALEQESTQLSEKVRRFRVEEGMAQYAGYRRSA</sequence>
<keyword evidence="3" id="KW-0807">Transducer</keyword>
<evidence type="ECO:0000313" key="8">
    <source>
        <dbReference type="EMBL" id="MDO1582092.1"/>
    </source>
</evidence>
<dbReference type="InterPro" id="IPR013587">
    <property type="entry name" value="Nitrate/nitrite_sensing"/>
</dbReference>
<dbReference type="PANTHER" id="PTHR43531">
    <property type="entry name" value="PROTEIN ICFG"/>
    <property type="match status" value="1"/>
</dbReference>
<dbReference type="InterPro" id="IPR004089">
    <property type="entry name" value="MCPsignal_dom"/>
</dbReference>
<keyword evidence="5" id="KW-1133">Transmembrane helix</keyword>
<organism evidence="8 9">
    <name type="scientific">Rhizobium oryzicola</name>
    <dbReference type="NCBI Taxonomy" id="1232668"/>
    <lineage>
        <taxon>Bacteria</taxon>
        <taxon>Pseudomonadati</taxon>
        <taxon>Pseudomonadota</taxon>
        <taxon>Alphaproteobacteria</taxon>
        <taxon>Hyphomicrobiales</taxon>
        <taxon>Rhizobiaceae</taxon>
        <taxon>Rhizobium/Agrobacterium group</taxon>
        <taxon>Rhizobium</taxon>
    </lineage>
</organism>
<evidence type="ECO:0000256" key="4">
    <source>
        <dbReference type="SAM" id="Coils"/>
    </source>
</evidence>
<comment type="similarity">
    <text evidence="2">Belongs to the methyl-accepting chemotaxis (MCP) protein family.</text>
</comment>
<feature type="domain" description="HAMP" evidence="7">
    <location>
        <begin position="331"/>
        <end position="384"/>
    </location>
</feature>
<dbReference type="PRINTS" id="PR00260">
    <property type="entry name" value="CHEMTRNSDUCR"/>
</dbReference>
<dbReference type="PANTHER" id="PTHR43531:SF11">
    <property type="entry name" value="METHYL-ACCEPTING CHEMOTAXIS PROTEIN 3"/>
    <property type="match status" value="1"/>
</dbReference>
<evidence type="ECO:0000256" key="2">
    <source>
        <dbReference type="ARBA" id="ARBA00029447"/>
    </source>
</evidence>
<keyword evidence="4" id="KW-0175">Coiled coil</keyword>
<dbReference type="Proteomes" id="UP001169006">
    <property type="component" value="Unassembled WGS sequence"/>
</dbReference>
<reference evidence="8" key="1">
    <citation type="journal article" date="2015" name="Int. J. Syst. Evol. Microbiol.">
        <title>Rhizobium oryzicola sp. nov., potential plant-growth-promoting endophytic bacteria isolated from rice roots.</title>
        <authorList>
            <person name="Zhang X.X."/>
            <person name="Gao J.S."/>
            <person name="Cao Y.H."/>
            <person name="Sheirdil R.A."/>
            <person name="Wang X.C."/>
            <person name="Zhang L."/>
        </authorList>
    </citation>
    <scope>NUCLEOTIDE SEQUENCE</scope>
    <source>
        <strain evidence="8">05753</strain>
    </source>
</reference>
<reference evidence="8" key="2">
    <citation type="submission" date="2023-07" db="EMBL/GenBank/DDBJ databases">
        <authorList>
            <person name="Sun H."/>
        </authorList>
    </citation>
    <scope>NUCLEOTIDE SEQUENCE</scope>
    <source>
        <strain evidence="8">05753</strain>
    </source>
</reference>
<keyword evidence="5" id="KW-0472">Membrane</keyword>
<dbReference type="InterPro" id="IPR004090">
    <property type="entry name" value="Chemotax_Me-accpt_rcpt"/>
</dbReference>
<accession>A0ABT8SUH3</accession>
<dbReference type="InterPro" id="IPR003660">
    <property type="entry name" value="HAMP_dom"/>
</dbReference>
<dbReference type="PROSITE" id="PS50885">
    <property type="entry name" value="HAMP"/>
    <property type="match status" value="2"/>
</dbReference>
<proteinExistence type="inferred from homology"/>
<gene>
    <name evidence="8" type="ORF">Q2T52_08290</name>
</gene>
<comment type="caution">
    <text evidence="8">The sequence shown here is derived from an EMBL/GenBank/DDBJ whole genome shotgun (WGS) entry which is preliminary data.</text>
</comment>
<keyword evidence="9" id="KW-1185">Reference proteome</keyword>
<protein>
    <submittedName>
        <fullName evidence="8">Methyl-accepting chemotaxis protein</fullName>
    </submittedName>
</protein>
<dbReference type="SMART" id="SM00304">
    <property type="entry name" value="HAMP"/>
    <property type="match status" value="2"/>
</dbReference>
<feature type="transmembrane region" description="Helical" evidence="5">
    <location>
        <begin position="308"/>
        <end position="334"/>
    </location>
</feature>
<feature type="coiled-coil region" evidence="4">
    <location>
        <begin position="688"/>
        <end position="715"/>
    </location>
</feature>
<keyword evidence="1" id="KW-0145">Chemotaxis</keyword>
<evidence type="ECO:0000256" key="1">
    <source>
        <dbReference type="ARBA" id="ARBA00022500"/>
    </source>
</evidence>
<dbReference type="Pfam" id="PF00672">
    <property type="entry name" value="HAMP"/>
    <property type="match status" value="1"/>
</dbReference>
<keyword evidence="5" id="KW-0812">Transmembrane</keyword>
<name>A0ABT8SUH3_9HYPH</name>
<evidence type="ECO:0000313" key="9">
    <source>
        <dbReference type="Proteomes" id="UP001169006"/>
    </source>
</evidence>
<dbReference type="PROSITE" id="PS50111">
    <property type="entry name" value="CHEMOTAXIS_TRANSDUC_2"/>
    <property type="match status" value="1"/>
</dbReference>
<dbReference type="CDD" id="cd11386">
    <property type="entry name" value="MCP_signal"/>
    <property type="match status" value="1"/>
</dbReference>
<dbReference type="RefSeq" id="WP_302076237.1">
    <property type="nucleotide sequence ID" value="NZ_JAUKWQ010000002.1"/>
</dbReference>
<dbReference type="Gene3D" id="1.10.287.950">
    <property type="entry name" value="Methyl-accepting chemotaxis protein"/>
    <property type="match status" value="1"/>
</dbReference>
<evidence type="ECO:0000259" key="6">
    <source>
        <dbReference type="PROSITE" id="PS50111"/>
    </source>
</evidence>